<protein>
    <submittedName>
        <fullName evidence="2">Uncharacterized protein</fullName>
    </submittedName>
</protein>
<sequence length="46" mass="4717">MGESHQGISQRGFHGGCDQPLQNLMTIPVTVSKSSSSAEGQGTTVA</sequence>
<evidence type="ECO:0000313" key="3">
    <source>
        <dbReference type="Proteomes" id="UP000016638"/>
    </source>
</evidence>
<gene>
    <name evidence="2" type="ORF">HMPREF1316_1349</name>
</gene>
<dbReference type="Proteomes" id="UP000016638">
    <property type="component" value="Unassembled WGS sequence"/>
</dbReference>
<dbReference type="STRING" id="1125712.HMPREF1316_1349"/>
<evidence type="ECO:0000313" key="2">
    <source>
        <dbReference type="EMBL" id="ERL06572.1"/>
    </source>
</evidence>
<accession>U2UTW9</accession>
<keyword evidence="3" id="KW-1185">Reference proteome</keyword>
<organism evidence="2 3">
    <name type="scientific">Olsenella profusa F0195</name>
    <dbReference type="NCBI Taxonomy" id="1125712"/>
    <lineage>
        <taxon>Bacteria</taxon>
        <taxon>Bacillati</taxon>
        <taxon>Actinomycetota</taxon>
        <taxon>Coriobacteriia</taxon>
        <taxon>Coriobacteriales</taxon>
        <taxon>Atopobiaceae</taxon>
        <taxon>Olsenella</taxon>
    </lineage>
</organism>
<dbReference type="AlphaFoldDB" id="U2UTW9"/>
<evidence type="ECO:0000256" key="1">
    <source>
        <dbReference type="SAM" id="MobiDB-lite"/>
    </source>
</evidence>
<dbReference type="EMBL" id="AWEZ01000064">
    <property type="protein sequence ID" value="ERL06572.1"/>
    <property type="molecule type" value="Genomic_DNA"/>
</dbReference>
<reference evidence="2 3" key="1">
    <citation type="submission" date="2013-08" db="EMBL/GenBank/DDBJ databases">
        <authorList>
            <person name="Durkin A.S."/>
            <person name="Haft D.R."/>
            <person name="McCorrison J."/>
            <person name="Torralba M."/>
            <person name="Gillis M."/>
            <person name="Haft D.H."/>
            <person name="Methe B."/>
            <person name="Sutton G."/>
            <person name="Nelson K.E."/>
        </authorList>
    </citation>
    <scope>NUCLEOTIDE SEQUENCE [LARGE SCALE GENOMIC DNA]</scope>
    <source>
        <strain evidence="2 3">F0195</strain>
    </source>
</reference>
<feature type="region of interest" description="Disordered" evidence="1">
    <location>
        <begin position="1"/>
        <end position="21"/>
    </location>
</feature>
<name>U2UTW9_9ACTN</name>
<comment type="caution">
    <text evidence="2">The sequence shown here is derived from an EMBL/GenBank/DDBJ whole genome shotgun (WGS) entry which is preliminary data.</text>
</comment>
<proteinExistence type="predicted"/>